<sequence length="255" mass="27825">MPRGIGIDGCRSGWAAVVIEDSLETAKLVLAANITGLWSQLQPSSREDDLVFIDMPIGLPEGEHGNNNTHSARRSDADCRKLLPAKRKSSVFNTPTRQATYSDTPSETNFAIVQKKLSKQSENIIPKIREVDLFIQANLQKGGNQQPIELIEESHPELNFQRFNANTPLAHNKKTKEGIAERVEILQHAGIPASAIESMLDGARANAVAKDDILDAAVLALAAYSIASGIRTKLKVSPSEQYDHAGVLEMNISYC</sequence>
<accession>A0A3D9S0Y9</accession>
<comment type="caution">
    <text evidence="1">The sequence shown here is derived from an EMBL/GenBank/DDBJ whole genome shotgun (WGS) entry which is preliminary data.</text>
</comment>
<organism evidence="1 2">
    <name type="scientific">Paenibacillus taihuensis</name>
    <dbReference type="NCBI Taxonomy" id="1156355"/>
    <lineage>
        <taxon>Bacteria</taxon>
        <taxon>Bacillati</taxon>
        <taxon>Bacillota</taxon>
        <taxon>Bacilli</taxon>
        <taxon>Bacillales</taxon>
        <taxon>Paenibacillaceae</taxon>
        <taxon>Paenibacillus</taxon>
    </lineage>
</organism>
<dbReference type="EMBL" id="QTTN01000011">
    <property type="protein sequence ID" value="REE86134.1"/>
    <property type="molecule type" value="Genomic_DNA"/>
</dbReference>
<evidence type="ECO:0000313" key="2">
    <source>
        <dbReference type="Proteomes" id="UP000256304"/>
    </source>
</evidence>
<dbReference type="Proteomes" id="UP000256304">
    <property type="component" value="Unassembled WGS sequence"/>
</dbReference>
<keyword evidence="2" id="KW-1185">Reference proteome</keyword>
<dbReference type="AlphaFoldDB" id="A0A3D9S0Y9"/>
<reference evidence="1 2" key="1">
    <citation type="submission" date="2018-08" db="EMBL/GenBank/DDBJ databases">
        <title>Genomic Encyclopedia of Type Strains, Phase III (KMG-III): the genomes of soil and plant-associated and newly described type strains.</title>
        <authorList>
            <person name="Whitman W."/>
        </authorList>
    </citation>
    <scope>NUCLEOTIDE SEQUENCE [LARGE SCALE GENOMIC DNA]</scope>
    <source>
        <strain evidence="1 2">CGMCC 1.10966</strain>
    </source>
</reference>
<proteinExistence type="predicted"/>
<gene>
    <name evidence="1" type="ORF">A8990_11130</name>
</gene>
<dbReference type="RefSeq" id="WP_181909521.1">
    <property type="nucleotide sequence ID" value="NZ_QTTN01000011.1"/>
</dbReference>
<dbReference type="Pfam" id="PF04250">
    <property type="entry name" value="DUF429"/>
    <property type="match status" value="1"/>
</dbReference>
<name>A0A3D9S0Y9_9BACL</name>
<protein>
    <submittedName>
        <fullName evidence="1">Putative RNase H-like nuclease</fullName>
    </submittedName>
</protein>
<evidence type="ECO:0000313" key="1">
    <source>
        <dbReference type="EMBL" id="REE86134.1"/>
    </source>
</evidence>
<dbReference type="InterPro" id="IPR007362">
    <property type="entry name" value="DUF429"/>
</dbReference>